<sequence>MLSAVWWLAGLLGLGIGILGTWLVSRAVEESRHPVDTLASQVQVLPVEPTLESTVDLMEVPVAVVSAHDEVLHANDAAVAQGVVDGSRVADKEVIELVRASREKDEGVRRELDLRQVLHGPLLHWIVLTGPIDGHGTMILVVTDRAPLMRADEARRDFVANISHELKTPIGAVSILAEAVEGAADDPDGVRHFAGRMQAETARLSALVTQVIDLSRLQSDEPLLRAEAVRAVEVIEDAVHRSDELAESREVAVVVRCQEGLQVMGDAAQLTEAVANLVQNAIVYSAPRARVSVSARSNEGLVEIAVSDNGIGIADKDLDRIFERFYRVDYARSRDNGGTGLGLSLVKHIARVHGGSVDVWSKLGQGSTFTLRLPGGDAGAGDELPDATETDSTHEDLNG</sequence>
<gene>
    <name evidence="15" type="ORF">A8L58_15270</name>
    <name evidence="14" type="ORF">AXH35_13815</name>
</gene>
<dbReference type="SMART" id="SM00388">
    <property type="entry name" value="HisKA"/>
    <property type="match status" value="1"/>
</dbReference>
<evidence type="ECO:0000256" key="3">
    <source>
        <dbReference type="ARBA" id="ARBA00004236"/>
    </source>
</evidence>
<dbReference type="InterPro" id="IPR005467">
    <property type="entry name" value="His_kinase_dom"/>
</dbReference>
<reference evidence="14 16" key="2">
    <citation type="submission" date="2016-02" db="EMBL/GenBank/DDBJ databases">
        <title>Complete Genome Sequence of Propionibacterium acidipropionici ATCC 55737.</title>
        <authorList>
            <person name="Luna Flores C.H."/>
            <person name="Nielsen L.K."/>
            <person name="Marcellin E."/>
        </authorList>
    </citation>
    <scope>NUCLEOTIDE SEQUENCE [LARGE SCALE GENOMIC DNA]</scope>
    <source>
        <strain evidence="14 16">ATCC 55737</strain>
    </source>
</reference>
<keyword evidence="6" id="KW-0808">Transferase</keyword>
<comment type="cofactor">
    <cofactor evidence="2">
        <name>a divalent metal cation</name>
        <dbReference type="ChEBI" id="CHEBI:60240"/>
    </cofactor>
</comment>
<keyword evidence="9 12" id="KW-0472">Membrane</keyword>
<keyword evidence="5" id="KW-0597">Phosphoprotein</keyword>
<keyword evidence="8" id="KW-0902">Two-component regulatory system</keyword>
<dbReference type="PANTHER" id="PTHR45453:SF1">
    <property type="entry name" value="PHOSPHATE REGULON SENSOR PROTEIN PHOR"/>
    <property type="match status" value="1"/>
</dbReference>
<evidence type="ECO:0000256" key="1">
    <source>
        <dbReference type="ARBA" id="ARBA00000085"/>
    </source>
</evidence>
<dbReference type="InterPro" id="IPR036890">
    <property type="entry name" value="HATPase_C_sf"/>
</dbReference>
<dbReference type="InterPro" id="IPR003594">
    <property type="entry name" value="HATPase_dom"/>
</dbReference>
<dbReference type="GeneID" id="88083601"/>
<dbReference type="Gene3D" id="1.10.287.130">
    <property type="match status" value="1"/>
</dbReference>
<dbReference type="Pfam" id="PF02518">
    <property type="entry name" value="HATPase_c"/>
    <property type="match status" value="1"/>
</dbReference>
<dbReference type="Gene3D" id="3.30.565.10">
    <property type="entry name" value="Histidine kinase-like ATPase, C-terminal domain"/>
    <property type="match status" value="1"/>
</dbReference>
<name>A0AAC9FCE6_9ACTN</name>
<evidence type="ECO:0000256" key="11">
    <source>
        <dbReference type="SAM" id="MobiDB-lite"/>
    </source>
</evidence>
<dbReference type="GO" id="GO:0005509">
    <property type="term" value="F:calcium ion binding"/>
    <property type="evidence" value="ECO:0007669"/>
    <property type="project" value="UniProtKB-ARBA"/>
</dbReference>
<proteinExistence type="predicted"/>
<comment type="catalytic activity">
    <reaction evidence="1">
        <text>ATP + protein L-histidine = ADP + protein N-phospho-L-histidine.</text>
        <dbReference type="EC" id="2.7.13.3"/>
    </reaction>
</comment>
<evidence type="ECO:0000256" key="6">
    <source>
        <dbReference type="ARBA" id="ARBA00022679"/>
    </source>
</evidence>
<dbReference type="Proteomes" id="UP000178666">
    <property type="component" value="Chromosome"/>
</dbReference>
<dbReference type="PANTHER" id="PTHR45453">
    <property type="entry name" value="PHOSPHATE REGULON SENSOR PROTEIN PHOR"/>
    <property type="match status" value="1"/>
</dbReference>
<dbReference type="SUPFAM" id="SSF47384">
    <property type="entry name" value="Homodimeric domain of signal transducing histidine kinase"/>
    <property type="match status" value="1"/>
</dbReference>
<evidence type="ECO:0000256" key="2">
    <source>
        <dbReference type="ARBA" id="ARBA00001968"/>
    </source>
</evidence>
<keyword evidence="17" id="KW-1185">Reference proteome</keyword>
<keyword evidence="12" id="KW-0812">Transmembrane</keyword>
<dbReference type="FunFam" id="1.10.287.130:FF:000001">
    <property type="entry name" value="Two-component sensor histidine kinase"/>
    <property type="match status" value="1"/>
</dbReference>
<evidence type="ECO:0000256" key="5">
    <source>
        <dbReference type="ARBA" id="ARBA00022553"/>
    </source>
</evidence>
<comment type="subcellular location">
    <subcellularLocation>
        <location evidence="3">Cell membrane</location>
    </subcellularLocation>
</comment>
<dbReference type="OMA" id="AMLAFRW"/>
<dbReference type="InterPro" id="IPR036097">
    <property type="entry name" value="HisK_dim/P_sf"/>
</dbReference>
<feature type="transmembrane region" description="Helical" evidence="12">
    <location>
        <begin position="6"/>
        <end position="24"/>
    </location>
</feature>
<protein>
    <recommendedName>
        <fullName evidence="10">Sensor-like histidine kinase SenX3</fullName>
        <ecNumber evidence="4">2.7.13.3</ecNumber>
    </recommendedName>
</protein>
<dbReference type="InterPro" id="IPR003661">
    <property type="entry name" value="HisK_dim/P_dom"/>
</dbReference>
<dbReference type="SMART" id="SM00387">
    <property type="entry name" value="HATPase_c"/>
    <property type="match status" value="1"/>
</dbReference>
<keyword evidence="7 14" id="KW-0418">Kinase</keyword>
<evidence type="ECO:0000256" key="4">
    <source>
        <dbReference type="ARBA" id="ARBA00012438"/>
    </source>
</evidence>
<evidence type="ECO:0000256" key="7">
    <source>
        <dbReference type="ARBA" id="ARBA00022777"/>
    </source>
</evidence>
<dbReference type="KEGG" id="aaci:ASQ49_00780"/>
<keyword evidence="12" id="KW-1133">Transmembrane helix</keyword>
<evidence type="ECO:0000313" key="16">
    <source>
        <dbReference type="Proteomes" id="UP000075221"/>
    </source>
</evidence>
<dbReference type="Proteomes" id="UP000075221">
    <property type="component" value="Chromosome"/>
</dbReference>
<dbReference type="SUPFAM" id="SSF55874">
    <property type="entry name" value="ATPase domain of HSP90 chaperone/DNA topoisomerase II/histidine kinase"/>
    <property type="match status" value="1"/>
</dbReference>
<dbReference type="FunFam" id="3.30.565.10:FF:000006">
    <property type="entry name" value="Sensor histidine kinase WalK"/>
    <property type="match status" value="1"/>
</dbReference>
<evidence type="ECO:0000259" key="13">
    <source>
        <dbReference type="PROSITE" id="PS50109"/>
    </source>
</evidence>
<evidence type="ECO:0000313" key="14">
    <source>
        <dbReference type="EMBL" id="AMS06358.1"/>
    </source>
</evidence>
<dbReference type="CDD" id="cd00075">
    <property type="entry name" value="HATPase"/>
    <property type="match status" value="1"/>
</dbReference>
<reference evidence="15 17" key="1">
    <citation type="journal article" date="2016" name="Plant Dis.">
        <title>Improved production of propionic acid using genome shuffling.</title>
        <authorList>
            <person name="Luna-Flores C.H."/>
            <person name="Palfreyman R.W."/>
            <person name="Kromer J.O."/>
            <person name="Nielsen L.K."/>
            <person name="Marcellin E."/>
        </authorList>
    </citation>
    <scope>NUCLEOTIDE SEQUENCE [LARGE SCALE GENOMIC DNA]</scope>
    <source>
        <strain evidence="15 17">F3E8</strain>
    </source>
</reference>
<dbReference type="Pfam" id="PF00512">
    <property type="entry name" value="HisKA"/>
    <property type="match status" value="1"/>
</dbReference>
<evidence type="ECO:0000256" key="10">
    <source>
        <dbReference type="ARBA" id="ARBA00039401"/>
    </source>
</evidence>
<feature type="region of interest" description="Disordered" evidence="11">
    <location>
        <begin position="374"/>
        <end position="399"/>
    </location>
</feature>
<dbReference type="CDD" id="cd00082">
    <property type="entry name" value="HisKA"/>
    <property type="match status" value="1"/>
</dbReference>
<evidence type="ECO:0000313" key="17">
    <source>
        <dbReference type="Proteomes" id="UP000178666"/>
    </source>
</evidence>
<organism evidence="14 16">
    <name type="scientific">Acidipropionibacterium acidipropionici</name>
    <dbReference type="NCBI Taxonomy" id="1748"/>
    <lineage>
        <taxon>Bacteria</taxon>
        <taxon>Bacillati</taxon>
        <taxon>Actinomycetota</taxon>
        <taxon>Actinomycetes</taxon>
        <taxon>Propionibacteriales</taxon>
        <taxon>Propionibacteriaceae</taxon>
        <taxon>Acidipropionibacterium</taxon>
    </lineage>
</organism>
<dbReference type="InterPro" id="IPR050351">
    <property type="entry name" value="BphY/WalK/GraS-like"/>
</dbReference>
<dbReference type="PROSITE" id="PS50109">
    <property type="entry name" value="HIS_KIN"/>
    <property type="match status" value="1"/>
</dbReference>
<dbReference type="GO" id="GO:0004721">
    <property type="term" value="F:phosphoprotein phosphatase activity"/>
    <property type="evidence" value="ECO:0007669"/>
    <property type="project" value="TreeGrafter"/>
</dbReference>
<feature type="domain" description="Histidine kinase" evidence="13">
    <location>
        <begin position="161"/>
        <end position="377"/>
    </location>
</feature>
<evidence type="ECO:0000313" key="15">
    <source>
        <dbReference type="EMBL" id="AOZ47809.1"/>
    </source>
</evidence>
<dbReference type="GO" id="GO:0005886">
    <property type="term" value="C:plasma membrane"/>
    <property type="evidence" value="ECO:0007669"/>
    <property type="project" value="UniProtKB-SubCell"/>
</dbReference>
<evidence type="ECO:0000256" key="12">
    <source>
        <dbReference type="SAM" id="Phobius"/>
    </source>
</evidence>
<dbReference type="InterPro" id="IPR004358">
    <property type="entry name" value="Sig_transdc_His_kin-like_C"/>
</dbReference>
<dbReference type="AlphaFoldDB" id="A0AAC9FCE6"/>
<dbReference type="RefSeq" id="WP_015069557.1">
    <property type="nucleotide sequence ID" value="NZ_CP013126.1"/>
</dbReference>
<accession>A0AAC9FCE6</accession>
<evidence type="ECO:0000256" key="9">
    <source>
        <dbReference type="ARBA" id="ARBA00023136"/>
    </source>
</evidence>
<dbReference type="GO" id="GO:0000155">
    <property type="term" value="F:phosphorelay sensor kinase activity"/>
    <property type="evidence" value="ECO:0007669"/>
    <property type="project" value="InterPro"/>
</dbReference>
<evidence type="ECO:0000256" key="8">
    <source>
        <dbReference type="ARBA" id="ARBA00023012"/>
    </source>
</evidence>
<dbReference type="GO" id="GO:0016036">
    <property type="term" value="P:cellular response to phosphate starvation"/>
    <property type="evidence" value="ECO:0007669"/>
    <property type="project" value="TreeGrafter"/>
</dbReference>
<dbReference type="EC" id="2.7.13.3" evidence="4"/>
<dbReference type="EMBL" id="CP014352">
    <property type="protein sequence ID" value="AMS06358.1"/>
    <property type="molecule type" value="Genomic_DNA"/>
</dbReference>
<dbReference type="EMBL" id="CP015970">
    <property type="protein sequence ID" value="AOZ47809.1"/>
    <property type="molecule type" value="Genomic_DNA"/>
</dbReference>
<dbReference type="PRINTS" id="PR00344">
    <property type="entry name" value="BCTRLSENSOR"/>
</dbReference>